<evidence type="ECO:0000256" key="3">
    <source>
        <dbReference type="ARBA" id="ARBA00022833"/>
    </source>
</evidence>
<evidence type="ECO:0000256" key="4">
    <source>
        <dbReference type="SAM" id="MobiDB-lite"/>
    </source>
</evidence>
<sequence length="164" mass="18815">VRSFTPDSYHSASTVLRSAVAVRVIMPSKARKPSDPGPGAVHDPKVTPYQGNMRCFGAYKCKPCDRQWYSGSSWANTAQRCNSCSNWVYPHAQWKLEKDPERRKANRKPHPRELCGKCIELGCETTCRNYLRLQNKNPQQYVRPPKNKKKRAKKQKQVNESNPP</sequence>
<keyword evidence="1" id="KW-0479">Metal-binding</keyword>
<dbReference type="EMBL" id="OB670043">
    <property type="protein sequence ID" value="CAD7234833.1"/>
    <property type="molecule type" value="Genomic_DNA"/>
</dbReference>
<reference evidence="5" key="1">
    <citation type="submission" date="2020-11" db="EMBL/GenBank/DDBJ databases">
        <authorList>
            <person name="Tran Van P."/>
        </authorList>
    </citation>
    <scope>NUCLEOTIDE SEQUENCE</scope>
</reference>
<keyword evidence="3" id="KW-0862">Zinc</keyword>
<dbReference type="GO" id="GO:0008270">
    <property type="term" value="F:zinc ion binding"/>
    <property type="evidence" value="ECO:0007669"/>
    <property type="project" value="UniProtKB-KW"/>
</dbReference>
<evidence type="ECO:0000313" key="5">
    <source>
        <dbReference type="EMBL" id="CAD7234833.1"/>
    </source>
</evidence>
<feature type="region of interest" description="Disordered" evidence="4">
    <location>
        <begin position="136"/>
        <end position="164"/>
    </location>
</feature>
<protein>
    <submittedName>
        <fullName evidence="5">Uncharacterized protein</fullName>
    </submittedName>
</protein>
<dbReference type="InterPro" id="IPR033446">
    <property type="entry name" value="ZCCHC24_Znf-3CxxC"/>
</dbReference>
<feature type="non-terminal residue" evidence="5">
    <location>
        <position position="1"/>
    </location>
</feature>
<organism evidence="5">
    <name type="scientific">Cyprideis torosa</name>
    <dbReference type="NCBI Taxonomy" id="163714"/>
    <lineage>
        <taxon>Eukaryota</taxon>
        <taxon>Metazoa</taxon>
        <taxon>Ecdysozoa</taxon>
        <taxon>Arthropoda</taxon>
        <taxon>Crustacea</taxon>
        <taxon>Oligostraca</taxon>
        <taxon>Ostracoda</taxon>
        <taxon>Podocopa</taxon>
        <taxon>Podocopida</taxon>
        <taxon>Cytherocopina</taxon>
        <taxon>Cytheroidea</taxon>
        <taxon>Cytherideidae</taxon>
        <taxon>Cyprideis</taxon>
    </lineage>
</organism>
<dbReference type="InterPro" id="IPR027377">
    <property type="entry name" value="ZAR1/RTP1-5-like_Znf-3CxxC"/>
</dbReference>
<dbReference type="SMART" id="SM01328">
    <property type="entry name" value="zf-3CxxC"/>
    <property type="match status" value="1"/>
</dbReference>
<accession>A0A7R8WTN8</accession>
<name>A0A7R8WTN8_9CRUS</name>
<dbReference type="OrthoDB" id="10038672at2759"/>
<gene>
    <name evidence="5" type="ORF">CTOB1V02_LOCUS12649</name>
</gene>
<proteinExistence type="predicted"/>
<keyword evidence="2" id="KW-0863">Zinc-finger</keyword>
<feature type="compositionally biased region" description="Basic residues" evidence="4">
    <location>
        <begin position="145"/>
        <end position="156"/>
    </location>
</feature>
<evidence type="ECO:0000256" key="2">
    <source>
        <dbReference type="ARBA" id="ARBA00022771"/>
    </source>
</evidence>
<dbReference type="AlphaFoldDB" id="A0A7R8WTN8"/>
<evidence type="ECO:0000256" key="1">
    <source>
        <dbReference type="ARBA" id="ARBA00022723"/>
    </source>
</evidence>
<dbReference type="Pfam" id="PF17180">
    <property type="entry name" value="Zn_ribbon_3CxxC_2"/>
    <property type="match status" value="1"/>
</dbReference>